<dbReference type="InParanoid" id="A0A804JUW7"/>
<organism evidence="2 3">
    <name type="scientific">Musa acuminata subsp. malaccensis</name>
    <name type="common">Wild banana</name>
    <name type="synonym">Musa malaccensis</name>
    <dbReference type="NCBI Taxonomy" id="214687"/>
    <lineage>
        <taxon>Eukaryota</taxon>
        <taxon>Viridiplantae</taxon>
        <taxon>Streptophyta</taxon>
        <taxon>Embryophyta</taxon>
        <taxon>Tracheophyta</taxon>
        <taxon>Spermatophyta</taxon>
        <taxon>Magnoliopsida</taxon>
        <taxon>Liliopsida</taxon>
        <taxon>Zingiberales</taxon>
        <taxon>Musaceae</taxon>
        <taxon>Musa</taxon>
    </lineage>
</organism>
<evidence type="ECO:0008006" key="4">
    <source>
        <dbReference type="Google" id="ProtNLM"/>
    </source>
</evidence>
<proteinExistence type="predicted"/>
<dbReference type="EnsemblPlants" id="Ma07_t11900.1">
    <property type="protein sequence ID" value="Ma07_p11900.1"/>
    <property type="gene ID" value="Ma07_g11900"/>
</dbReference>
<dbReference type="AlphaFoldDB" id="A0A804JUW7"/>
<evidence type="ECO:0000313" key="3">
    <source>
        <dbReference type="Proteomes" id="UP000012960"/>
    </source>
</evidence>
<dbReference type="Proteomes" id="UP000012960">
    <property type="component" value="Unplaced"/>
</dbReference>
<reference evidence="2" key="1">
    <citation type="submission" date="2021-05" db="UniProtKB">
        <authorList>
            <consortium name="EnsemblPlants"/>
        </authorList>
    </citation>
    <scope>IDENTIFICATION</scope>
    <source>
        <strain evidence="2">subsp. malaccensis</strain>
    </source>
</reference>
<dbReference type="PANTHER" id="PTHR33240">
    <property type="entry name" value="OS08G0508500 PROTEIN"/>
    <property type="match status" value="1"/>
</dbReference>
<dbReference type="SUPFAM" id="SSF50630">
    <property type="entry name" value="Acid proteases"/>
    <property type="match status" value="1"/>
</dbReference>
<dbReference type="InterPro" id="IPR021109">
    <property type="entry name" value="Peptidase_aspartic_dom_sf"/>
</dbReference>
<protein>
    <recommendedName>
        <fullName evidence="4">Reverse transcriptase domain-containing protein</fullName>
    </recommendedName>
</protein>
<accession>A0A804JUW7</accession>
<evidence type="ECO:0000256" key="1">
    <source>
        <dbReference type="SAM" id="MobiDB-lite"/>
    </source>
</evidence>
<dbReference type="OrthoDB" id="1937476at2759"/>
<dbReference type="CDD" id="cd00303">
    <property type="entry name" value="retropepsin_like"/>
    <property type="match status" value="1"/>
</dbReference>
<dbReference type="Gene3D" id="2.40.70.10">
    <property type="entry name" value="Acid Proteases"/>
    <property type="match status" value="1"/>
</dbReference>
<dbReference type="Gramene" id="Ma07_t11900.1">
    <property type="protein sequence ID" value="Ma07_p11900.1"/>
    <property type="gene ID" value="Ma07_g11900"/>
</dbReference>
<feature type="region of interest" description="Disordered" evidence="1">
    <location>
        <begin position="273"/>
        <end position="295"/>
    </location>
</feature>
<dbReference type="OMA" id="DEMSFTA"/>
<keyword evidence="3" id="KW-1185">Reference proteome</keyword>
<name>A0A804JUW7_MUSAM</name>
<dbReference type="PANTHER" id="PTHR33240:SF8">
    <property type="entry name" value="OS03G0439900 PROTEIN"/>
    <property type="match status" value="1"/>
</dbReference>
<sequence>MRAPRELRDRSKYYRFHRDYGHDTEECRDLKNQIKELINRGHLGHYIKIPRELSPRSSGPIEKQIDVISGGSTSGGDSMAGRKAYARVVVEKRMRQLQAPEITFSLGETKYPEHDDALVISTSIANAQVKRIMVDTGSFTDVLYFAAFRKLGLTKEDLTPMLSALTRFTSDSISPLDTTILPVTLAEESKSKMIMVTFMVVELPSEYNAIMGRPTLNKFRAIISMYHWAIKFPTQAGTGEARSDPRESRQCYMAAIALPKMLTYEQSIVDPRDITKPSLCPEPTEHTQEVPLHSN</sequence>
<evidence type="ECO:0000313" key="2">
    <source>
        <dbReference type="EnsemblPlants" id="Ma07_p11900.1"/>
    </source>
</evidence>